<comment type="cofactor">
    <cofactor evidence="4">
        <name>Zn(2+)</name>
        <dbReference type="ChEBI" id="CHEBI:29105"/>
    </cofactor>
</comment>
<evidence type="ECO:0000313" key="7">
    <source>
        <dbReference type="EMBL" id="HAT3580153.1"/>
    </source>
</evidence>
<accession>A0A9P3T3B3</accession>
<evidence type="ECO:0000313" key="8">
    <source>
        <dbReference type="Proteomes" id="UP000867740"/>
    </source>
</evidence>
<keyword evidence="2 4" id="KW-0862">Zinc</keyword>
<evidence type="ECO:0000256" key="1">
    <source>
        <dbReference type="ARBA" id="ARBA00022723"/>
    </source>
</evidence>
<dbReference type="PANTHER" id="PTHR43401:SF3">
    <property type="entry name" value="L-GALACTONATE-5-DEHYDROGENASE"/>
    <property type="match status" value="1"/>
</dbReference>
<dbReference type="PROSITE" id="PS00059">
    <property type="entry name" value="ADH_ZINC"/>
    <property type="match status" value="1"/>
</dbReference>
<sequence length="340" mass="36507">MTTMNVLVCQEPKVMIWEKREIPKPGDDEALIKLKTVGICGTDIHAWGGNQPFFSYPRVLGHEICGEIVGLGKNINHLHNGQQVVVIPYVSCRKCPACRSGRTNCCENISVIGVHQDGGFSEFLSVPANSLLVTDGIDPHAAALIEPYAISAHGVRRAAILPGEQVLVVGAGPIGLGAAAIAKADGAQVVVADTSAARRAHVDTFLGLTTLDPSAADFDASLRAAFGGSLAQKVIDATGNPQAMNNTVNLIRHGGSITFVGLFKGNLQFSDPEFHKKETTMMGSRNATEEDFAKVGRLMAEGKITAQMMLTHRYEFHALAEIYEQQVINNRELIKGVIHF</sequence>
<dbReference type="InterPro" id="IPR013154">
    <property type="entry name" value="ADH-like_N"/>
</dbReference>
<dbReference type="InterPro" id="IPR011032">
    <property type="entry name" value="GroES-like_sf"/>
</dbReference>
<feature type="domain" description="Alcohol dehydrogenase-like N-terminal" evidence="6">
    <location>
        <begin position="26"/>
        <end position="132"/>
    </location>
</feature>
<keyword evidence="3" id="KW-0560">Oxidoreductase</keyword>
<evidence type="ECO:0000259" key="6">
    <source>
        <dbReference type="Pfam" id="PF08240"/>
    </source>
</evidence>
<dbReference type="EMBL" id="DACSUM010000002">
    <property type="protein sequence ID" value="HAT3580153.1"/>
    <property type="molecule type" value="Genomic_DNA"/>
</dbReference>
<proteinExistence type="inferred from homology"/>
<dbReference type="SUPFAM" id="SSF51735">
    <property type="entry name" value="NAD(P)-binding Rossmann-fold domains"/>
    <property type="match status" value="1"/>
</dbReference>
<gene>
    <name evidence="7" type="ORF">I8531_000395</name>
</gene>
<dbReference type="Pfam" id="PF08240">
    <property type="entry name" value="ADH_N"/>
    <property type="match status" value="1"/>
</dbReference>
<dbReference type="InterPro" id="IPR036291">
    <property type="entry name" value="NAD(P)-bd_dom_sf"/>
</dbReference>
<reference evidence="7" key="1">
    <citation type="journal article" date="2018" name="Genome Biol.">
        <title>SKESA: strategic k-mer extension for scrupulous assemblies.</title>
        <authorList>
            <person name="Souvorov A."/>
            <person name="Agarwala R."/>
            <person name="Lipman D.J."/>
        </authorList>
    </citation>
    <scope>NUCLEOTIDE SEQUENCE</scope>
    <source>
        <strain evidence="7">CAVp300</strain>
    </source>
</reference>
<dbReference type="Proteomes" id="UP000867740">
    <property type="component" value="Unassembled WGS sequence"/>
</dbReference>
<protein>
    <submittedName>
        <fullName evidence="7">Zinc-binding alcohol dehydrogenase family protein</fullName>
    </submittedName>
</protein>
<evidence type="ECO:0000256" key="3">
    <source>
        <dbReference type="ARBA" id="ARBA00023002"/>
    </source>
</evidence>
<dbReference type="GO" id="GO:0008270">
    <property type="term" value="F:zinc ion binding"/>
    <property type="evidence" value="ECO:0007669"/>
    <property type="project" value="InterPro"/>
</dbReference>
<evidence type="ECO:0000259" key="5">
    <source>
        <dbReference type="Pfam" id="PF00107"/>
    </source>
</evidence>
<dbReference type="AlphaFoldDB" id="A0A9P3T3B3"/>
<dbReference type="InterPro" id="IPR050129">
    <property type="entry name" value="Zn_alcohol_dh"/>
</dbReference>
<evidence type="ECO:0000256" key="2">
    <source>
        <dbReference type="ARBA" id="ARBA00022833"/>
    </source>
</evidence>
<dbReference type="RefSeq" id="WP_047371951.1">
    <property type="nucleotide sequence ID" value="NZ_CABMNU010000005.1"/>
</dbReference>
<evidence type="ECO:0000256" key="4">
    <source>
        <dbReference type="RuleBase" id="RU361277"/>
    </source>
</evidence>
<feature type="domain" description="Alcohol dehydrogenase-like C-terminal" evidence="5">
    <location>
        <begin position="173"/>
        <end position="300"/>
    </location>
</feature>
<dbReference type="SUPFAM" id="SSF50129">
    <property type="entry name" value="GroES-like"/>
    <property type="match status" value="1"/>
</dbReference>
<dbReference type="GO" id="GO:0016491">
    <property type="term" value="F:oxidoreductase activity"/>
    <property type="evidence" value="ECO:0007669"/>
    <property type="project" value="UniProtKB-KW"/>
</dbReference>
<keyword evidence="1 4" id="KW-0479">Metal-binding</keyword>
<dbReference type="Gene3D" id="3.40.50.720">
    <property type="entry name" value="NAD(P)-binding Rossmann-like Domain"/>
    <property type="match status" value="1"/>
</dbReference>
<dbReference type="CDD" id="cd08261">
    <property type="entry name" value="Zn_ADH7"/>
    <property type="match status" value="1"/>
</dbReference>
<dbReference type="Pfam" id="PF00107">
    <property type="entry name" value="ADH_zinc_N"/>
    <property type="match status" value="1"/>
</dbReference>
<dbReference type="PANTHER" id="PTHR43401">
    <property type="entry name" value="L-THREONINE 3-DEHYDROGENASE"/>
    <property type="match status" value="1"/>
</dbReference>
<organism evidence="7 8">
    <name type="scientific">Kluyvera intermedia</name>
    <name type="common">Enterobacter intermedius</name>
    <dbReference type="NCBI Taxonomy" id="61648"/>
    <lineage>
        <taxon>Bacteria</taxon>
        <taxon>Pseudomonadati</taxon>
        <taxon>Pseudomonadota</taxon>
        <taxon>Gammaproteobacteria</taxon>
        <taxon>Enterobacterales</taxon>
        <taxon>Enterobacteriaceae</taxon>
        <taxon>Kluyvera</taxon>
    </lineage>
</organism>
<dbReference type="InterPro" id="IPR013149">
    <property type="entry name" value="ADH-like_C"/>
</dbReference>
<name>A0A9P3T3B3_KLUIN</name>
<reference evidence="7" key="2">
    <citation type="submission" date="2020-10" db="EMBL/GenBank/DDBJ databases">
        <authorList>
            <consortium name="NCBI Pathogen Detection Project"/>
        </authorList>
    </citation>
    <scope>NUCLEOTIDE SEQUENCE</scope>
    <source>
        <strain evidence="7">CAVp300</strain>
    </source>
</reference>
<dbReference type="InterPro" id="IPR002328">
    <property type="entry name" value="ADH_Zn_CS"/>
</dbReference>
<comment type="caution">
    <text evidence="7">The sequence shown here is derived from an EMBL/GenBank/DDBJ whole genome shotgun (WGS) entry which is preliminary data.</text>
</comment>
<dbReference type="Gene3D" id="3.90.180.10">
    <property type="entry name" value="Medium-chain alcohol dehydrogenases, catalytic domain"/>
    <property type="match status" value="1"/>
</dbReference>
<comment type="similarity">
    <text evidence="4">Belongs to the zinc-containing alcohol dehydrogenase family.</text>
</comment>